<evidence type="ECO:0000313" key="1">
    <source>
        <dbReference type="EMBL" id="TWU04159.1"/>
    </source>
</evidence>
<proteinExistence type="predicted"/>
<accession>A0A5C6AYD0</accession>
<comment type="caution">
    <text evidence="1">The sequence shown here is derived from an EMBL/GenBank/DDBJ whole genome shotgun (WGS) entry which is preliminary data.</text>
</comment>
<sequence length="56" mass="6299">MNCRQNSWHSAPCTTYKQLSHLLKNSLVRNAWNGAVPEYGFGDPTPLQYLELSGFG</sequence>
<reference evidence="1 2" key="1">
    <citation type="submission" date="2019-02" db="EMBL/GenBank/DDBJ databases">
        <title>Deep-cultivation of Planctomycetes and their phenomic and genomic characterization uncovers novel biology.</title>
        <authorList>
            <person name="Wiegand S."/>
            <person name="Jogler M."/>
            <person name="Boedeker C."/>
            <person name="Pinto D."/>
            <person name="Vollmers J."/>
            <person name="Rivas-Marin E."/>
            <person name="Kohn T."/>
            <person name="Peeters S.H."/>
            <person name="Heuer A."/>
            <person name="Rast P."/>
            <person name="Oberbeckmann S."/>
            <person name="Bunk B."/>
            <person name="Jeske O."/>
            <person name="Meyerdierks A."/>
            <person name="Storesund J.E."/>
            <person name="Kallscheuer N."/>
            <person name="Luecker S."/>
            <person name="Lage O.M."/>
            <person name="Pohl T."/>
            <person name="Merkel B.J."/>
            <person name="Hornburger P."/>
            <person name="Mueller R.-W."/>
            <person name="Bruemmer F."/>
            <person name="Labrenz M."/>
            <person name="Spormann A.M."/>
            <person name="Op Den Camp H."/>
            <person name="Overmann J."/>
            <person name="Amann R."/>
            <person name="Jetten M.S.M."/>
            <person name="Mascher T."/>
            <person name="Medema M.H."/>
            <person name="Devos D.P."/>
            <person name="Kaster A.-K."/>
            <person name="Ovreas L."/>
            <person name="Rohde M."/>
            <person name="Galperin M.Y."/>
            <person name="Jogler C."/>
        </authorList>
    </citation>
    <scope>NUCLEOTIDE SEQUENCE [LARGE SCALE GENOMIC DNA]</scope>
    <source>
        <strain evidence="1 2">CA54</strain>
    </source>
</reference>
<gene>
    <name evidence="1" type="ORF">CA54_60410</name>
</gene>
<keyword evidence="2" id="KW-1185">Reference proteome</keyword>
<organism evidence="1 2">
    <name type="scientific">Symmachiella macrocystis</name>
    <dbReference type="NCBI Taxonomy" id="2527985"/>
    <lineage>
        <taxon>Bacteria</taxon>
        <taxon>Pseudomonadati</taxon>
        <taxon>Planctomycetota</taxon>
        <taxon>Planctomycetia</taxon>
        <taxon>Planctomycetales</taxon>
        <taxon>Planctomycetaceae</taxon>
        <taxon>Symmachiella</taxon>
    </lineage>
</organism>
<dbReference type="EMBL" id="SJPP01000005">
    <property type="protein sequence ID" value="TWU04159.1"/>
    <property type="molecule type" value="Genomic_DNA"/>
</dbReference>
<dbReference type="Proteomes" id="UP000320735">
    <property type="component" value="Unassembled WGS sequence"/>
</dbReference>
<evidence type="ECO:0000313" key="2">
    <source>
        <dbReference type="Proteomes" id="UP000320735"/>
    </source>
</evidence>
<dbReference type="AlphaFoldDB" id="A0A5C6AYD0"/>
<protein>
    <submittedName>
        <fullName evidence="1">Uncharacterized protein</fullName>
    </submittedName>
</protein>
<name>A0A5C6AYD0_9PLAN</name>